<evidence type="ECO:0000313" key="2">
    <source>
        <dbReference type="EMBL" id="GFH30745.1"/>
    </source>
</evidence>
<feature type="domain" description="Reverse transcriptase" evidence="1">
    <location>
        <begin position="1"/>
        <end position="173"/>
    </location>
</feature>
<proteinExistence type="predicted"/>
<protein>
    <recommendedName>
        <fullName evidence="1">Reverse transcriptase domain-containing protein</fullName>
    </recommendedName>
</protein>
<evidence type="ECO:0000313" key="3">
    <source>
        <dbReference type="Proteomes" id="UP000485058"/>
    </source>
</evidence>
<feature type="non-terminal residue" evidence="2">
    <location>
        <position position="1"/>
    </location>
</feature>
<dbReference type="InterPro" id="IPR000477">
    <property type="entry name" value="RT_dom"/>
</dbReference>
<dbReference type="Proteomes" id="UP000485058">
    <property type="component" value="Unassembled WGS sequence"/>
</dbReference>
<evidence type="ECO:0000259" key="1">
    <source>
        <dbReference type="PROSITE" id="PS50878"/>
    </source>
</evidence>
<sequence>PTPGPATRHRVRITLWPKRVLTSPRSQQPTYQVSDLNSQLPQPLLACLEGLYRDDSYVLIDGPHRTPPVTPDQGVKQGCPISPLLFALYVHDISKEFLGPVDAVRVQGTPVTHFMYADDLTLVSTSPHGLQRLVCQLQGFADMKHLTVNVGKSKVMVFNGNSQTAAPSIGATPAFAATHMRAGMFLAMRQACKRAREYGVQHDPYALCHLIRAFVLPLGLYGSQVWGTAFLGHGVQLSNPVQTRMLSFLRFAARVRSSVSGLMVLHELGQLPLQIYWLRAACKFWNTAKLSHSDLLMRVIKADVELGRRCQASWSAQFQLAARELMGGEFTLSPDMVLGTKAMEVKWLERWGRRWVGFEGDPRLPETVHWERCSYAAWFKHGDGIGINHMAPHLLNRQLSTEVRTSLTRFRLGNSGLGVEKARFEGVTFIDRTCTRCTEGVVDDAMHFIFECTATSSIRQQAEFALTFQNNNENLHDFMLSPCAPLGGGRPSSLTADGLSGVSHLSSFVTGNARLSGVACMH</sequence>
<feature type="non-terminal residue" evidence="2">
    <location>
        <position position="522"/>
    </location>
</feature>
<dbReference type="Pfam" id="PF00078">
    <property type="entry name" value="RVT_1"/>
    <property type="match status" value="1"/>
</dbReference>
<organism evidence="2 3">
    <name type="scientific">Haematococcus lacustris</name>
    <name type="common">Green alga</name>
    <name type="synonym">Haematococcus pluvialis</name>
    <dbReference type="NCBI Taxonomy" id="44745"/>
    <lineage>
        <taxon>Eukaryota</taxon>
        <taxon>Viridiplantae</taxon>
        <taxon>Chlorophyta</taxon>
        <taxon>core chlorophytes</taxon>
        <taxon>Chlorophyceae</taxon>
        <taxon>CS clade</taxon>
        <taxon>Chlamydomonadales</taxon>
        <taxon>Haematococcaceae</taxon>
        <taxon>Haematococcus</taxon>
    </lineage>
</organism>
<accession>A0A6A0ADJ8</accession>
<dbReference type="AlphaFoldDB" id="A0A6A0ADJ8"/>
<dbReference type="EMBL" id="BLLF01005116">
    <property type="protein sequence ID" value="GFH30745.1"/>
    <property type="molecule type" value="Genomic_DNA"/>
</dbReference>
<comment type="caution">
    <text evidence="2">The sequence shown here is derived from an EMBL/GenBank/DDBJ whole genome shotgun (WGS) entry which is preliminary data.</text>
</comment>
<dbReference type="PROSITE" id="PS50878">
    <property type="entry name" value="RT_POL"/>
    <property type="match status" value="1"/>
</dbReference>
<reference evidence="2 3" key="1">
    <citation type="submission" date="2020-02" db="EMBL/GenBank/DDBJ databases">
        <title>Draft genome sequence of Haematococcus lacustris strain NIES-144.</title>
        <authorList>
            <person name="Morimoto D."/>
            <person name="Nakagawa S."/>
            <person name="Yoshida T."/>
            <person name="Sawayama S."/>
        </authorList>
    </citation>
    <scope>NUCLEOTIDE SEQUENCE [LARGE SCALE GENOMIC DNA]</scope>
    <source>
        <strain evidence="2 3">NIES-144</strain>
    </source>
</reference>
<dbReference type="PANTHER" id="PTHR47027">
    <property type="entry name" value="REVERSE TRANSCRIPTASE DOMAIN-CONTAINING PROTEIN"/>
    <property type="match status" value="1"/>
</dbReference>
<keyword evidence="3" id="KW-1185">Reference proteome</keyword>
<dbReference type="PANTHER" id="PTHR47027:SF20">
    <property type="entry name" value="REVERSE TRANSCRIPTASE-LIKE PROTEIN WITH RNA-DIRECTED DNA POLYMERASE DOMAIN"/>
    <property type="match status" value="1"/>
</dbReference>
<gene>
    <name evidence="2" type="ORF">HaLaN_29659</name>
</gene>
<name>A0A6A0ADJ8_HAELA</name>